<dbReference type="SUPFAM" id="SSF140959">
    <property type="entry name" value="Indolic compounds 2,3-dioxygenase-like"/>
    <property type="match status" value="1"/>
</dbReference>
<name>A0A1H3SJ18_9PSEU</name>
<dbReference type="GO" id="GO:0019441">
    <property type="term" value="P:L-tryptophan catabolic process to kynurenine"/>
    <property type="evidence" value="ECO:0007669"/>
    <property type="project" value="InterPro"/>
</dbReference>
<keyword evidence="3" id="KW-1185">Reference proteome</keyword>
<sequence>MREARALEALLTRHGFTQPVCQLCGKDHHYGHRWEELRNYVEIVTVPDAGDEFLVCRGMPRSCLDGAAQQQVHLDRAAAEQLGIQLPRPTLRLIDLTRTAMHVDSLCAQPAGPISPGVIKKVGEWTLERLPEATKRALDDDSVPSAFLAEIDSVVLTDLPDVVDLTQVEARRLLVDLGFCGSAVARVATESGHDVAHLLGTLGVGAHRRTFRDYYADLATRSGVGHPPRQTFVSTITWNAPTIEVRVDDTVAATLPSVFDDQRTRTWTGTSDEASLWLLFKKCAGLGAVANVALAPVVFGDLPVDSPDAPGRLAVATAAMEEMQDQMRIFSMAGNRAGGMSADVFIYGIRQFGVPWEDGAEAPSGPHEAEWIKRDVMLGLRSPNYLADVRRRYPMLLEPDVHAIEKAIGQPSLAEKLREAWRSDLRDEVDAATKARLAATTLAARSLWRATGRCSSAHLGLARKFLFSHLRKQARTSTPPTAVSNDSGITGMTEQDVVRLAEQRLRGVFDDILRHVDPKSLVGAEAELGRRPSPACTLVVPGIDAGRVRDLPNRRCGDRTSESGQFALDPSVPPPRVRGPGEDRCGLDGEDVVPAAAGE</sequence>
<dbReference type="AlphaFoldDB" id="A0A1H3SJ18"/>
<dbReference type="STRING" id="418495.SAMN05216215_106611"/>
<dbReference type="Proteomes" id="UP000199529">
    <property type="component" value="Unassembled WGS sequence"/>
</dbReference>
<reference evidence="3" key="1">
    <citation type="submission" date="2016-10" db="EMBL/GenBank/DDBJ databases">
        <authorList>
            <person name="Varghese N."/>
            <person name="Submissions S."/>
        </authorList>
    </citation>
    <scope>NUCLEOTIDE SEQUENCE [LARGE SCALE GENOMIC DNA]</scope>
    <source>
        <strain evidence="3">CGMCC 4.3530</strain>
    </source>
</reference>
<evidence type="ECO:0000313" key="3">
    <source>
        <dbReference type="Proteomes" id="UP000199529"/>
    </source>
</evidence>
<evidence type="ECO:0000256" key="1">
    <source>
        <dbReference type="SAM" id="MobiDB-lite"/>
    </source>
</evidence>
<dbReference type="GO" id="GO:0020037">
    <property type="term" value="F:heme binding"/>
    <property type="evidence" value="ECO:0007669"/>
    <property type="project" value="InterPro"/>
</dbReference>
<dbReference type="GO" id="GO:0046872">
    <property type="term" value="F:metal ion binding"/>
    <property type="evidence" value="ECO:0007669"/>
    <property type="project" value="InterPro"/>
</dbReference>
<proteinExistence type="predicted"/>
<feature type="region of interest" description="Disordered" evidence="1">
    <location>
        <begin position="551"/>
        <end position="599"/>
    </location>
</feature>
<feature type="compositionally biased region" description="Basic and acidic residues" evidence="1">
    <location>
        <begin position="551"/>
        <end position="561"/>
    </location>
</feature>
<protein>
    <submittedName>
        <fullName evidence="2">Uncharacterized protein</fullName>
    </submittedName>
</protein>
<evidence type="ECO:0000313" key="2">
    <source>
        <dbReference type="EMBL" id="SDZ38053.1"/>
    </source>
</evidence>
<dbReference type="EMBL" id="FNOK01000066">
    <property type="protein sequence ID" value="SDZ38053.1"/>
    <property type="molecule type" value="Genomic_DNA"/>
</dbReference>
<organism evidence="2 3">
    <name type="scientific">Saccharopolyspora shandongensis</name>
    <dbReference type="NCBI Taxonomy" id="418495"/>
    <lineage>
        <taxon>Bacteria</taxon>
        <taxon>Bacillati</taxon>
        <taxon>Actinomycetota</taxon>
        <taxon>Actinomycetes</taxon>
        <taxon>Pseudonocardiales</taxon>
        <taxon>Pseudonocardiaceae</taxon>
        <taxon>Saccharopolyspora</taxon>
    </lineage>
</organism>
<dbReference type="InterPro" id="IPR037217">
    <property type="entry name" value="Trp/Indoleamine_2_3_dOase-like"/>
</dbReference>
<gene>
    <name evidence="2" type="ORF">SAMN05216215_106611</name>
</gene>
<accession>A0A1H3SJ18</accession>